<evidence type="ECO:0000256" key="1">
    <source>
        <dbReference type="SAM" id="Phobius"/>
    </source>
</evidence>
<feature type="transmembrane region" description="Helical" evidence="1">
    <location>
        <begin position="64"/>
        <end position="84"/>
    </location>
</feature>
<keyword evidence="1" id="KW-0812">Transmembrane</keyword>
<proteinExistence type="predicted"/>
<name>A0A8D9BES4_9HEMI</name>
<evidence type="ECO:0000313" key="2">
    <source>
        <dbReference type="EMBL" id="CAG6781675.1"/>
    </source>
</evidence>
<organism evidence="2">
    <name type="scientific">Cacopsylla melanoneura</name>
    <dbReference type="NCBI Taxonomy" id="428564"/>
    <lineage>
        <taxon>Eukaryota</taxon>
        <taxon>Metazoa</taxon>
        <taxon>Ecdysozoa</taxon>
        <taxon>Arthropoda</taxon>
        <taxon>Hexapoda</taxon>
        <taxon>Insecta</taxon>
        <taxon>Pterygota</taxon>
        <taxon>Neoptera</taxon>
        <taxon>Paraneoptera</taxon>
        <taxon>Hemiptera</taxon>
        <taxon>Sternorrhyncha</taxon>
        <taxon>Psylloidea</taxon>
        <taxon>Psyllidae</taxon>
        <taxon>Psyllinae</taxon>
        <taxon>Cacopsylla</taxon>
    </lineage>
</organism>
<keyword evidence="1" id="KW-0472">Membrane</keyword>
<reference evidence="2" key="1">
    <citation type="submission" date="2021-05" db="EMBL/GenBank/DDBJ databases">
        <authorList>
            <person name="Alioto T."/>
            <person name="Alioto T."/>
            <person name="Gomez Garrido J."/>
        </authorList>
    </citation>
    <scope>NUCLEOTIDE SEQUENCE</scope>
</reference>
<protein>
    <submittedName>
        <fullName evidence="2">Uncharacterized protein</fullName>
    </submittedName>
</protein>
<accession>A0A8D9BES4</accession>
<dbReference type="AlphaFoldDB" id="A0A8D9BES4"/>
<sequence length="111" mass="13306">MVSVSYLCTLFERFGMINFRHFGSKWRQSVQTVYGSVLFWLFVCRNTCQCYNALTRATRFLPELIQVLLETTIFAFMMYIAYFFKKGKWAASNTEHILFWLQYCIKSYLNL</sequence>
<dbReference type="EMBL" id="HBUF01624078">
    <property type="protein sequence ID" value="CAG6781675.1"/>
    <property type="molecule type" value="Transcribed_RNA"/>
</dbReference>
<keyword evidence="1" id="KW-1133">Transmembrane helix</keyword>